<keyword evidence="2" id="KW-1185">Reference proteome</keyword>
<dbReference type="GeneID" id="77675952"/>
<dbReference type="Proteomes" id="UP000054524">
    <property type="component" value="Unassembled WGS sequence"/>
</dbReference>
<protein>
    <submittedName>
        <fullName evidence="1">Uncharacterized protein</fullName>
    </submittedName>
</protein>
<dbReference type="AlphaFoldDB" id="A0A086J3V5"/>
<accession>A0A086J3V5</accession>
<dbReference type="EMBL" id="AKIJ01000002">
    <property type="protein sequence ID" value="KFG26823.1"/>
    <property type="molecule type" value="Genomic_DNA"/>
</dbReference>
<evidence type="ECO:0000313" key="2">
    <source>
        <dbReference type="Proteomes" id="UP000054524"/>
    </source>
</evidence>
<proteinExistence type="predicted"/>
<gene>
    <name evidence="1" type="ORF">NESG_00979</name>
</gene>
<sequence>MAQQERGKSKDVNAKKLPASISSILSDQDELGIDNIRLIDYGGKDDEMFKDLSINDPEDISELDMTKIYENELEQSDDDLDIGEEEIKKIRGFEESIDHKSRHNTQMFGTLYPHMDTAYNSRVADLNSDVGNDICKENIKKIYSYLKEDQKQEEEIQAEIEKTLEYIRRMKEAEKVSGNSSSKL</sequence>
<organism evidence="1 2">
    <name type="scientific">Nematocida ausubeli (strain ATCC PRA-371 / ERTm2)</name>
    <name type="common">Nematode killer fungus</name>
    <dbReference type="NCBI Taxonomy" id="1913371"/>
    <lineage>
        <taxon>Eukaryota</taxon>
        <taxon>Fungi</taxon>
        <taxon>Fungi incertae sedis</taxon>
        <taxon>Microsporidia</taxon>
        <taxon>Nematocida</taxon>
    </lineage>
</organism>
<comment type="caution">
    <text evidence="1">The sequence shown here is derived from an EMBL/GenBank/DDBJ whole genome shotgun (WGS) entry which is preliminary data.</text>
</comment>
<reference evidence="1 2" key="1">
    <citation type="journal article" date="2014" name="Genome Announc.">
        <title>Genome Sequence of the Microsporidian Species Nematocida sp1 Strain ERTm6 (ATCC PRA-372).</title>
        <authorList>
            <person name="Bakowski M.A."/>
            <person name="Priest M."/>
            <person name="Young S."/>
            <person name="Cuomo C.A."/>
            <person name="Troemel E.R."/>
        </authorList>
    </citation>
    <scope>NUCLEOTIDE SEQUENCE [LARGE SCALE GENOMIC DNA]</scope>
    <source>
        <strain evidence="1 2">ERTm6</strain>
    </source>
</reference>
<dbReference type="RefSeq" id="XP_052905378.1">
    <property type="nucleotide sequence ID" value="XM_053048618.1"/>
</dbReference>
<name>A0A086J3V5_NEMA1</name>
<evidence type="ECO:0000313" key="1">
    <source>
        <dbReference type="EMBL" id="KFG26823.1"/>
    </source>
</evidence>
<dbReference type="HOGENOM" id="CLU_1475542_0_0_1"/>